<proteinExistence type="predicted"/>
<keyword evidence="2" id="KW-1185">Reference proteome</keyword>
<gene>
    <name evidence="1" type="ORF">MERR_LOCUS42082</name>
</gene>
<name>A0A6D2KS06_9BRAS</name>
<evidence type="ECO:0000313" key="2">
    <source>
        <dbReference type="Proteomes" id="UP000467841"/>
    </source>
</evidence>
<organism evidence="1 2">
    <name type="scientific">Microthlaspi erraticum</name>
    <dbReference type="NCBI Taxonomy" id="1685480"/>
    <lineage>
        <taxon>Eukaryota</taxon>
        <taxon>Viridiplantae</taxon>
        <taxon>Streptophyta</taxon>
        <taxon>Embryophyta</taxon>
        <taxon>Tracheophyta</taxon>
        <taxon>Spermatophyta</taxon>
        <taxon>Magnoliopsida</taxon>
        <taxon>eudicotyledons</taxon>
        <taxon>Gunneridae</taxon>
        <taxon>Pentapetalae</taxon>
        <taxon>rosids</taxon>
        <taxon>malvids</taxon>
        <taxon>Brassicales</taxon>
        <taxon>Brassicaceae</taxon>
        <taxon>Coluteocarpeae</taxon>
        <taxon>Microthlaspi</taxon>
    </lineage>
</organism>
<dbReference type="Proteomes" id="UP000467841">
    <property type="component" value="Unassembled WGS sequence"/>
</dbReference>
<sequence length="69" mass="7723">MLLSSQENHKPDVEPLMTTTKLCLQLVLFTREISESDVFQELCISKGCSVSENFKESSPVSQCVEEIVS</sequence>
<reference evidence="1" key="1">
    <citation type="submission" date="2020-01" db="EMBL/GenBank/DDBJ databases">
        <authorList>
            <person name="Mishra B."/>
        </authorList>
    </citation>
    <scope>NUCLEOTIDE SEQUENCE [LARGE SCALE GENOMIC DNA]</scope>
</reference>
<accession>A0A6D2KS06</accession>
<evidence type="ECO:0000313" key="1">
    <source>
        <dbReference type="EMBL" id="CAA7054846.1"/>
    </source>
</evidence>
<comment type="caution">
    <text evidence="1">The sequence shown here is derived from an EMBL/GenBank/DDBJ whole genome shotgun (WGS) entry which is preliminary data.</text>
</comment>
<protein>
    <submittedName>
        <fullName evidence="1">Uncharacterized protein</fullName>
    </submittedName>
</protein>
<dbReference type="AlphaFoldDB" id="A0A6D2KS06"/>
<dbReference type="EMBL" id="CACVBM020001595">
    <property type="protein sequence ID" value="CAA7054846.1"/>
    <property type="molecule type" value="Genomic_DNA"/>
</dbReference>